<feature type="site" description="Could be important to modulate the pK values of the two catalytic cysteine residues" evidence="9">
    <location>
        <position position="157"/>
    </location>
</feature>
<dbReference type="PANTHER" id="PTHR31689">
    <property type="entry name" value="DIAMINOPIMELATE EPIMERASE, CHLOROPLASTIC"/>
    <property type="match status" value="1"/>
</dbReference>
<keyword evidence="5 9" id="KW-0028">Amino-acid biosynthesis</keyword>
<accession>A0A9D1CG68</accession>
<feature type="binding site" evidence="9">
    <location>
        <position position="11"/>
    </location>
    <ligand>
        <name>substrate</name>
    </ligand>
</feature>
<dbReference type="FunFam" id="3.10.310.10:FF:000001">
    <property type="entry name" value="Diaminopimelate epimerase"/>
    <property type="match status" value="1"/>
</dbReference>
<dbReference type="InterPro" id="IPR018510">
    <property type="entry name" value="DAP_epimerase_AS"/>
</dbReference>
<comment type="similarity">
    <text evidence="2 9">Belongs to the diaminopimelate epimerase family.</text>
</comment>
<feature type="active site" description="Proton donor" evidence="9">
    <location>
        <position position="81"/>
    </location>
</feature>
<dbReference type="Proteomes" id="UP000606463">
    <property type="component" value="Unassembled WGS sequence"/>
</dbReference>
<evidence type="ECO:0000256" key="9">
    <source>
        <dbReference type="HAMAP-Rule" id="MF_00197"/>
    </source>
</evidence>
<keyword evidence="6 9" id="KW-0457">Lysine biosynthesis</keyword>
<comment type="caution">
    <text evidence="11">The sequence shown here is derived from an EMBL/GenBank/DDBJ whole genome shotgun (WGS) entry which is preliminary data.</text>
</comment>
<evidence type="ECO:0000313" key="11">
    <source>
        <dbReference type="EMBL" id="HIP98198.1"/>
    </source>
</evidence>
<feature type="binding site" evidence="9">
    <location>
        <begin position="82"/>
        <end position="83"/>
    </location>
    <ligand>
        <name>substrate</name>
    </ligand>
</feature>
<evidence type="ECO:0000256" key="5">
    <source>
        <dbReference type="ARBA" id="ARBA00022605"/>
    </source>
</evidence>
<feature type="binding site" evidence="9">
    <location>
        <position position="189"/>
    </location>
    <ligand>
        <name>substrate</name>
    </ligand>
</feature>
<dbReference type="Gene3D" id="3.10.310.10">
    <property type="entry name" value="Diaminopimelate Epimerase, Chain A, domain 1"/>
    <property type="match status" value="2"/>
</dbReference>
<evidence type="ECO:0000256" key="4">
    <source>
        <dbReference type="ARBA" id="ARBA00022490"/>
    </source>
</evidence>
<comment type="pathway">
    <text evidence="1 9">Amino-acid biosynthesis; L-lysine biosynthesis via DAP pathway; DL-2,6-diaminopimelate from LL-2,6-diaminopimelate: step 1/1.</text>
</comment>
<evidence type="ECO:0000313" key="12">
    <source>
        <dbReference type="Proteomes" id="UP000606463"/>
    </source>
</evidence>
<dbReference type="InterPro" id="IPR001653">
    <property type="entry name" value="DAP_epimerase_DapF"/>
</dbReference>
<evidence type="ECO:0000256" key="1">
    <source>
        <dbReference type="ARBA" id="ARBA00005196"/>
    </source>
</evidence>
<feature type="active site" evidence="10">
    <location>
        <position position="81"/>
    </location>
</feature>
<comment type="function">
    <text evidence="9">Catalyzes the stereoinversion of LL-2,6-diaminopimelate (L,L-DAP) to meso-diaminopimelate (meso-DAP), a precursor of L-lysine and an essential component of the bacterial peptidoglycan.</text>
</comment>
<evidence type="ECO:0000256" key="10">
    <source>
        <dbReference type="PROSITE-ProRule" id="PRU10125"/>
    </source>
</evidence>
<feature type="site" description="Could be important to modulate the pK values of the two catalytic cysteine residues" evidence="9">
    <location>
        <position position="207"/>
    </location>
</feature>
<feature type="binding site" evidence="9">
    <location>
        <begin position="207"/>
        <end position="208"/>
    </location>
    <ligand>
        <name>substrate</name>
    </ligand>
</feature>
<comment type="caution">
    <text evidence="9">Lacks conserved residue(s) required for the propagation of feature annotation.</text>
</comment>
<dbReference type="AlphaFoldDB" id="A0A9D1CG68"/>
<comment type="subcellular location">
    <subcellularLocation>
        <location evidence="9">Cytoplasm</location>
    </subcellularLocation>
</comment>
<dbReference type="HAMAP" id="MF_00197">
    <property type="entry name" value="DAP_epimerase"/>
    <property type="match status" value="1"/>
</dbReference>
<dbReference type="GO" id="GO:0005829">
    <property type="term" value="C:cytosol"/>
    <property type="evidence" value="ECO:0007669"/>
    <property type="project" value="TreeGrafter"/>
</dbReference>
<protein>
    <recommendedName>
        <fullName evidence="3 9">Diaminopimelate epimerase</fullName>
        <shortName evidence="9">DAP epimerase</shortName>
        <ecNumber evidence="3 9">5.1.1.7</ecNumber>
    </recommendedName>
    <alternativeName>
        <fullName evidence="9">PLP-independent amino acid racemase</fullName>
    </alternativeName>
</protein>
<dbReference type="GO" id="GO:0008837">
    <property type="term" value="F:diaminopimelate epimerase activity"/>
    <property type="evidence" value="ECO:0007669"/>
    <property type="project" value="UniProtKB-UniRule"/>
</dbReference>
<evidence type="ECO:0000256" key="6">
    <source>
        <dbReference type="ARBA" id="ARBA00023154"/>
    </source>
</evidence>
<evidence type="ECO:0000256" key="8">
    <source>
        <dbReference type="ARBA" id="ARBA00051712"/>
    </source>
</evidence>
<feature type="active site" description="Proton acceptor" evidence="9">
    <location>
        <position position="217"/>
    </location>
</feature>
<name>A0A9D1CG68_AQUAO</name>
<dbReference type="GO" id="GO:0009089">
    <property type="term" value="P:lysine biosynthetic process via diaminopimelate"/>
    <property type="evidence" value="ECO:0007669"/>
    <property type="project" value="UniProtKB-UniRule"/>
</dbReference>
<dbReference type="PANTHER" id="PTHR31689:SF0">
    <property type="entry name" value="DIAMINOPIMELATE EPIMERASE"/>
    <property type="match status" value="1"/>
</dbReference>
<sequence>MRFVKCQGAGNDFVIIDNRDGKVYKKLEELKIDLPTFVKKVCAFHTGVGADGLILIEEPENPANDFKWQFFNSDGSVAEMCGNGSRCAVRFAYEKGIAKSTQVKFETLAGVIEAEVKEGGRVVKVQLTKPFGLKTDFEIPLSNLTLKGNFLNTGVPHVVVPVENLEEFEVVKYGREIRYHELFKPAGTNVNFIKPIGEDSIKIRTYERGVENETLACGTGSTAGAIIAYLKGLVKEKPVKVVTKGGEVLTIDFDENLEKVTLEGRVFKVFEGELSFEIFE</sequence>
<dbReference type="NCBIfam" id="TIGR00652">
    <property type="entry name" value="DapF"/>
    <property type="match status" value="1"/>
</dbReference>
<organism evidence="11 12">
    <name type="scientific">Aquifex aeolicus</name>
    <dbReference type="NCBI Taxonomy" id="63363"/>
    <lineage>
        <taxon>Bacteria</taxon>
        <taxon>Pseudomonadati</taxon>
        <taxon>Aquificota</taxon>
        <taxon>Aquificia</taxon>
        <taxon>Aquificales</taxon>
        <taxon>Aquificaceae</taxon>
        <taxon>Aquifex</taxon>
    </lineage>
</organism>
<feature type="binding site" evidence="9">
    <location>
        <position position="72"/>
    </location>
    <ligand>
        <name>substrate</name>
    </ligand>
</feature>
<proteinExistence type="inferred from homology"/>
<dbReference type="EC" id="5.1.1.7" evidence="3 9"/>
<evidence type="ECO:0000256" key="7">
    <source>
        <dbReference type="ARBA" id="ARBA00023235"/>
    </source>
</evidence>
<comment type="catalytic activity">
    <reaction evidence="8 9">
        <text>(2S,6S)-2,6-diaminopimelate = meso-2,6-diaminopimelate</text>
        <dbReference type="Rhea" id="RHEA:15393"/>
        <dbReference type="ChEBI" id="CHEBI:57609"/>
        <dbReference type="ChEBI" id="CHEBI:57791"/>
        <dbReference type="EC" id="5.1.1.7"/>
    </reaction>
</comment>
<keyword evidence="4 9" id="KW-0963">Cytoplasm</keyword>
<feature type="binding site" evidence="9">
    <location>
        <begin position="218"/>
        <end position="219"/>
    </location>
    <ligand>
        <name>substrate</name>
    </ligand>
</feature>
<gene>
    <name evidence="9" type="primary">dapF</name>
    <name evidence="11" type="ORF">EYH37_02370</name>
</gene>
<dbReference type="SUPFAM" id="SSF54506">
    <property type="entry name" value="Diaminopimelate epimerase-like"/>
    <property type="match status" value="2"/>
</dbReference>
<dbReference type="PROSITE" id="PS01326">
    <property type="entry name" value="DAP_EPIMERASE"/>
    <property type="match status" value="1"/>
</dbReference>
<evidence type="ECO:0000256" key="3">
    <source>
        <dbReference type="ARBA" id="ARBA00013080"/>
    </source>
</evidence>
<evidence type="ECO:0000256" key="2">
    <source>
        <dbReference type="ARBA" id="ARBA00010219"/>
    </source>
</evidence>
<dbReference type="EMBL" id="DQVE01000024">
    <property type="protein sequence ID" value="HIP98198.1"/>
    <property type="molecule type" value="Genomic_DNA"/>
</dbReference>
<keyword evidence="7 9" id="KW-0413">Isomerase</keyword>
<reference evidence="11" key="1">
    <citation type="journal article" date="2020" name="ISME J.">
        <title>Gammaproteobacteria mediating utilization of methyl-, sulfur- and petroleum organic compounds in deep ocean hydrothermal plumes.</title>
        <authorList>
            <person name="Zhou Z."/>
            <person name="Liu Y."/>
            <person name="Pan J."/>
            <person name="Cron B.R."/>
            <person name="Toner B.M."/>
            <person name="Anantharaman K."/>
            <person name="Breier J.A."/>
            <person name="Dick G.J."/>
            <person name="Li M."/>
        </authorList>
    </citation>
    <scope>NUCLEOTIDE SEQUENCE</scope>
    <source>
        <strain evidence="11">SZUA-1501</strain>
    </source>
</reference>
<dbReference type="Pfam" id="PF01678">
    <property type="entry name" value="DAP_epimerase"/>
    <property type="match status" value="2"/>
</dbReference>
<comment type="subunit">
    <text evidence="9">Homodimer.</text>
</comment>